<feature type="region of interest" description="Disordered" evidence="1">
    <location>
        <begin position="124"/>
        <end position="146"/>
    </location>
</feature>
<comment type="caution">
    <text evidence="2">The sequence shown here is derived from an EMBL/GenBank/DDBJ whole genome shotgun (WGS) entry which is preliminary data.</text>
</comment>
<dbReference type="Proteomes" id="UP001359485">
    <property type="component" value="Unassembled WGS sequence"/>
</dbReference>
<evidence type="ECO:0000313" key="2">
    <source>
        <dbReference type="EMBL" id="KAK6633917.1"/>
    </source>
</evidence>
<accession>A0ABR1B345</accession>
<dbReference type="EMBL" id="JAWJWF010000004">
    <property type="protein sequence ID" value="KAK6633917.1"/>
    <property type="molecule type" value="Genomic_DNA"/>
</dbReference>
<keyword evidence="3" id="KW-1185">Reference proteome</keyword>
<evidence type="ECO:0000313" key="3">
    <source>
        <dbReference type="Proteomes" id="UP001359485"/>
    </source>
</evidence>
<feature type="compositionally biased region" description="Polar residues" evidence="1">
    <location>
        <begin position="129"/>
        <end position="142"/>
    </location>
</feature>
<protein>
    <submittedName>
        <fullName evidence="2">Uncharacterized protein</fullName>
    </submittedName>
</protein>
<sequence>MASDQVFPAARIHVCSALGSCCTPLLNSRRYPCETPAGVACSSCILIRHFLRHEGKILSLKFSSDNFIVGVVWRITSDDDDDDDYDDEEEEKRKEMEKKICKRVSVNPGRGWLANVDSSGRLIQHKATSDQVDQPEGRTSSPEFWGRQETSREFDLNVSRKKREFYVSWEKLRE</sequence>
<organism evidence="2 3">
    <name type="scientific">Polyplax serrata</name>
    <name type="common">Common mouse louse</name>
    <dbReference type="NCBI Taxonomy" id="468196"/>
    <lineage>
        <taxon>Eukaryota</taxon>
        <taxon>Metazoa</taxon>
        <taxon>Ecdysozoa</taxon>
        <taxon>Arthropoda</taxon>
        <taxon>Hexapoda</taxon>
        <taxon>Insecta</taxon>
        <taxon>Pterygota</taxon>
        <taxon>Neoptera</taxon>
        <taxon>Paraneoptera</taxon>
        <taxon>Psocodea</taxon>
        <taxon>Troctomorpha</taxon>
        <taxon>Phthiraptera</taxon>
        <taxon>Anoplura</taxon>
        <taxon>Polyplacidae</taxon>
        <taxon>Polyplax</taxon>
    </lineage>
</organism>
<proteinExistence type="predicted"/>
<name>A0ABR1B345_POLSC</name>
<evidence type="ECO:0000256" key="1">
    <source>
        <dbReference type="SAM" id="MobiDB-lite"/>
    </source>
</evidence>
<reference evidence="2 3" key="1">
    <citation type="submission" date="2023-09" db="EMBL/GenBank/DDBJ databases">
        <title>Genomes of two closely related lineages of the louse Polyplax serrata with different host specificities.</title>
        <authorList>
            <person name="Martinu J."/>
            <person name="Tarabai H."/>
            <person name="Stefka J."/>
            <person name="Hypsa V."/>
        </authorList>
    </citation>
    <scope>NUCLEOTIDE SEQUENCE [LARGE SCALE GENOMIC DNA]</scope>
    <source>
        <strain evidence="2">98ZLc_SE</strain>
    </source>
</reference>
<gene>
    <name evidence="2" type="ORF">RUM44_004524</name>
</gene>